<evidence type="ECO:0000313" key="3">
    <source>
        <dbReference type="Proteomes" id="UP000246740"/>
    </source>
</evidence>
<dbReference type="InParanoid" id="A0A317XTJ0"/>
<feature type="compositionally biased region" description="Basic and acidic residues" evidence="1">
    <location>
        <begin position="151"/>
        <end position="163"/>
    </location>
</feature>
<feature type="compositionally biased region" description="Polar residues" evidence="1">
    <location>
        <begin position="688"/>
        <end position="703"/>
    </location>
</feature>
<feature type="compositionally biased region" description="Low complexity" evidence="1">
    <location>
        <begin position="21"/>
        <end position="31"/>
    </location>
</feature>
<feature type="compositionally biased region" description="Low complexity" evidence="1">
    <location>
        <begin position="63"/>
        <end position="79"/>
    </location>
</feature>
<dbReference type="InterPro" id="IPR021900">
    <property type="entry name" value="DUF3512"/>
</dbReference>
<dbReference type="Pfam" id="PF12024">
    <property type="entry name" value="DUF3512"/>
    <property type="match status" value="1"/>
</dbReference>
<reference evidence="2 3" key="1">
    <citation type="journal article" date="2018" name="Mol. Biol. Evol.">
        <title>Broad Genomic Sampling Reveals a Smut Pathogenic Ancestry of the Fungal Clade Ustilaginomycotina.</title>
        <authorList>
            <person name="Kijpornyongpan T."/>
            <person name="Mondo S.J."/>
            <person name="Barry K."/>
            <person name="Sandor L."/>
            <person name="Lee J."/>
            <person name="Lipzen A."/>
            <person name="Pangilinan J."/>
            <person name="LaButti K."/>
            <person name="Hainaut M."/>
            <person name="Henrissat B."/>
            <person name="Grigoriev I.V."/>
            <person name="Spatafora J.W."/>
            <person name="Aime M.C."/>
        </authorList>
    </citation>
    <scope>NUCLEOTIDE SEQUENCE [LARGE SCALE GENOMIC DNA]</scope>
    <source>
        <strain evidence="2 3">MCA 3645</strain>
    </source>
</reference>
<feature type="region of interest" description="Disordered" evidence="1">
    <location>
        <begin position="1"/>
        <end position="171"/>
    </location>
</feature>
<dbReference type="STRING" id="1882483.A0A317XTJ0"/>
<gene>
    <name evidence="2" type="ORF">BCV70DRAFT_199885</name>
</gene>
<dbReference type="EMBL" id="KZ819192">
    <property type="protein sequence ID" value="PWZ00611.1"/>
    <property type="molecule type" value="Genomic_DNA"/>
</dbReference>
<name>A0A317XTJ0_9BASI</name>
<feature type="compositionally biased region" description="Low complexity" evidence="1">
    <location>
        <begin position="630"/>
        <end position="645"/>
    </location>
</feature>
<feature type="region of interest" description="Disordered" evidence="1">
    <location>
        <begin position="228"/>
        <end position="250"/>
    </location>
</feature>
<feature type="compositionally biased region" description="Basic and acidic residues" evidence="1">
    <location>
        <begin position="95"/>
        <end position="106"/>
    </location>
</feature>
<evidence type="ECO:0000313" key="2">
    <source>
        <dbReference type="EMBL" id="PWZ00611.1"/>
    </source>
</evidence>
<dbReference type="OrthoDB" id="21648at2759"/>
<feature type="compositionally biased region" description="Basic residues" evidence="1">
    <location>
        <begin position="125"/>
        <end position="134"/>
    </location>
</feature>
<protein>
    <submittedName>
        <fullName evidence="2">Uncharacterized protein</fullName>
    </submittedName>
</protein>
<dbReference type="AlphaFoldDB" id="A0A317XTJ0"/>
<feature type="compositionally biased region" description="Polar residues" evidence="1">
    <location>
        <begin position="135"/>
        <end position="150"/>
    </location>
</feature>
<proteinExistence type="predicted"/>
<organism evidence="2 3">
    <name type="scientific">Testicularia cyperi</name>
    <dbReference type="NCBI Taxonomy" id="1882483"/>
    <lineage>
        <taxon>Eukaryota</taxon>
        <taxon>Fungi</taxon>
        <taxon>Dikarya</taxon>
        <taxon>Basidiomycota</taxon>
        <taxon>Ustilaginomycotina</taxon>
        <taxon>Ustilaginomycetes</taxon>
        <taxon>Ustilaginales</taxon>
        <taxon>Anthracoideaceae</taxon>
        <taxon>Testicularia</taxon>
    </lineage>
</organism>
<sequence>MASPLRRSTRSTRQTEASLGTPEPTAISASPSPSPTKLDRKRKRDDEQNNSIQDAPATPKINGAAAQPSGAVPASASVSIGTETQAPSHAQHSATHPDEVDTDTRKSQLSKPLQELLGLPGSRTATRRNKKHPIRSTSDSGSAAQGMNQAESRDSQSHMKTEEAPSTSSYALHMRLPRADYFSRAVELTREQLANLDPGQADIVEVTSQSSAYLRALRRSGLVSVPTLGERMNRPRPPSSFLSSSDEIRRASERVNQRPVTFLRYGNYASFAPTHDSLQSTSSYNASQLLWHESAHRLAAETNTWGPRPFQVAVGEGTGATRSAAPPTPSTLRRDRISASALATASAPSSKISIPGPASTVCGMDMDVDGDEDADGNFSYLGLDVELAAFRSSLEQLDRDEAINAHLRFNMMLLHHLQEFQWARLRESYDARSDGLSIHTDDVRPSREEEAIAALLVESLGSLIALQPQAVDPESQKLLKVTPDASKVETFAHSSGAIDPQLLGDSDAGYWGTLDRDLAYQTKIGVPPFEAALLLRDKVTVRLTDESASKAKRTARRSAYAGAGVEDRRAGTLDRVASSRSYDGKKDRHDVEPRAEAAADRPAGLYKTPSGSMTRLGTSPGAVPARHADGSAASSGPPGASMLPPQHTPQRPSTASYAFATPGSGLTPGQPRGPLPGYNYAGRPLQGPVSTGMSSPAGHSQYSPHPVSQRR</sequence>
<feature type="region of interest" description="Disordered" evidence="1">
    <location>
        <begin position="545"/>
        <end position="711"/>
    </location>
</feature>
<dbReference type="Proteomes" id="UP000246740">
    <property type="component" value="Unassembled WGS sequence"/>
</dbReference>
<keyword evidence="3" id="KW-1185">Reference proteome</keyword>
<feature type="compositionally biased region" description="Basic and acidic residues" evidence="1">
    <location>
        <begin position="582"/>
        <end position="599"/>
    </location>
</feature>
<feature type="compositionally biased region" description="Polar residues" evidence="1">
    <location>
        <begin position="80"/>
        <end position="94"/>
    </location>
</feature>
<accession>A0A317XTJ0</accession>
<evidence type="ECO:0000256" key="1">
    <source>
        <dbReference type="SAM" id="MobiDB-lite"/>
    </source>
</evidence>